<accession>A0AAV5QWX0</accession>
<protein>
    <submittedName>
        <fullName evidence="2">Uncharacterized protein</fullName>
    </submittedName>
</protein>
<sequence>MSAYINESNSLVLDSSSFQSGINSPIVSPVVNDDIVLDLLSVKEDTSAEPSTLQRRSSIRNLFKHFPWSKKKKPSSSKKNKSNDRAEDNLSAISSESTGGNNNEVSVRINDSSNRGGKGQFDNLYDISAPLTQTETNEISVDQENIVNHHDFINNNGVKFKTSNTDKTESTGFDIDSSMRTLSRTFSVFSVRSRSKHQKKTKNHVTFSTAQAAQILKTYKPIQNDDFDDSENKSETLVFDTIPEHNNEPLKTANHNGDVKNKKETGNDEKIYLFLNNNEESVEQLKNIDKFLTFPYSKTNHTNSNRKWEDKTEQNKSILLSKNFNLDSDNEVSTDGENNRGEKGKLRIKDASLTVDSLNVPGVLAYHKNVDTNQSMEPVEGNMNFKSVLNHQMDLLDIERFERIQCPQTTPKLDFIWKTWVCQPYELNKSKKYKVIHKITDYNTFTKTEKKYEYLFMNELVERNERIYILRDDETPPLQLRNKFKSYGEYVFNIPYGEDHIAVWNTVTELLIRGEFDKNTAQYTIMGICWRKYLLHLVEGFHLTFYIKDRINFKEENARLLLSDIRLAIPEGQKQYFKKCRTLFPETNKVVELTSL</sequence>
<keyword evidence="3" id="KW-1185">Reference proteome</keyword>
<name>A0AAV5QWX0_PICKL</name>
<evidence type="ECO:0000313" key="2">
    <source>
        <dbReference type="EMBL" id="GMM43728.1"/>
    </source>
</evidence>
<dbReference type="Proteomes" id="UP001378960">
    <property type="component" value="Unassembled WGS sequence"/>
</dbReference>
<feature type="compositionally biased region" description="Polar residues" evidence="1">
    <location>
        <begin position="91"/>
        <end position="115"/>
    </location>
</feature>
<evidence type="ECO:0000313" key="3">
    <source>
        <dbReference type="Proteomes" id="UP001378960"/>
    </source>
</evidence>
<dbReference type="AlphaFoldDB" id="A0AAV5QWX0"/>
<evidence type="ECO:0000256" key="1">
    <source>
        <dbReference type="SAM" id="MobiDB-lite"/>
    </source>
</evidence>
<dbReference type="EMBL" id="BTGB01000001">
    <property type="protein sequence ID" value="GMM43728.1"/>
    <property type="molecule type" value="Genomic_DNA"/>
</dbReference>
<feature type="region of interest" description="Disordered" evidence="1">
    <location>
        <begin position="68"/>
        <end position="121"/>
    </location>
</feature>
<organism evidence="2 3">
    <name type="scientific">Pichia kluyveri</name>
    <name type="common">Yeast</name>
    <dbReference type="NCBI Taxonomy" id="36015"/>
    <lineage>
        <taxon>Eukaryota</taxon>
        <taxon>Fungi</taxon>
        <taxon>Dikarya</taxon>
        <taxon>Ascomycota</taxon>
        <taxon>Saccharomycotina</taxon>
        <taxon>Pichiomycetes</taxon>
        <taxon>Pichiales</taxon>
        <taxon>Pichiaceae</taxon>
        <taxon>Pichia</taxon>
    </lineage>
</organism>
<feature type="compositionally biased region" description="Basic residues" evidence="1">
    <location>
        <begin position="68"/>
        <end position="80"/>
    </location>
</feature>
<comment type="caution">
    <text evidence="2">The sequence shown here is derived from an EMBL/GenBank/DDBJ whole genome shotgun (WGS) entry which is preliminary data.</text>
</comment>
<proteinExistence type="predicted"/>
<gene>
    <name evidence="2" type="ORF">DAPK24_003030</name>
</gene>
<reference evidence="2 3" key="1">
    <citation type="journal article" date="2023" name="Elife">
        <title>Identification of key yeast species and microbe-microbe interactions impacting larval growth of Drosophila in the wild.</title>
        <authorList>
            <person name="Mure A."/>
            <person name="Sugiura Y."/>
            <person name="Maeda R."/>
            <person name="Honda K."/>
            <person name="Sakurai N."/>
            <person name="Takahashi Y."/>
            <person name="Watada M."/>
            <person name="Katoh T."/>
            <person name="Gotoh A."/>
            <person name="Gotoh Y."/>
            <person name="Taniguchi I."/>
            <person name="Nakamura K."/>
            <person name="Hayashi T."/>
            <person name="Katayama T."/>
            <person name="Uemura T."/>
            <person name="Hattori Y."/>
        </authorList>
    </citation>
    <scope>NUCLEOTIDE SEQUENCE [LARGE SCALE GENOMIC DNA]</scope>
    <source>
        <strain evidence="2 3">PK-24</strain>
    </source>
</reference>